<reference evidence="7 8" key="1">
    <citation type="submission" date="2019-09" db="EMBL/GenBank/DDBJ databases">
        <title>Draft genome sequences of 48 bacterial type strains from the CCUG.</title>
        <authorList>
            <person name="Tunovic T."/>
            <person name="Pineiro-Iglesias B."/>
            <person name="Unosson C."/>
            <person name="Inganas E."/>
            <person name="Ohlen M."/>
            <person name="Cardew S."/>
            <person name="Jensie-Markopoulos S."/>
            <person name="Salva-Serra F."/>
            <person name="Jaen-Luchoro D."/>
            <person name="Karlsson R."/>
            <person name="Svensson-Stadler L."/>
            <person name="Chun J."/>
            <person name="Moore E."/>
        </authorList>
    </citation>
    <scope>NUCLEOTIDE SEQUENCE [LARGE SCALE GENOMIC DNA]</scope>
    <source>
        <strain evidence="7 8">CCUG 30977</strain>
    </source>
</reference>
<dbReference type="Proteomes" id="UP000430120">
    <property type="component" value="Unassembled WGS sequence"/>
</dbReference>
<feature type="transmembrane region" description="Helical" evidence="6">
    <location>
        <begin position="164"/>
        <end position="183"/>
    </location>
</feature>
<feature type="transmembrane region" description="Helical" evidence="6">
    <location>
        <begin position="281"/>
        <end position="302"/>
    </location>
</feature>
<keyword evidence="5 6" id="KW-0472">Membrane</keyword>
<feature type="transmembrane region" description="Helical" evidence="6">
    <location>
        <begin position="322"/>
        <end position="347"/>
    </location>
</feature>
<feature type="transmembrane region" description="Helical" evidence="6">
    <location>
        <begin position="12"/>
        <end position="28"/>
    </location>
</feature>
<dbReference type="RefSeq" id="WP_151124686.1">
    <property type="nucleotide sequence ID" value="NZ_CP088081.1"/>
</dbReference>
<comment type="subcellular location">
    <subcellularLocation>
        <location evidence="1">Membrane</location>
        <topology evidence="1">Multi-pass membrane protein</topology>
    </subcellularLocation>
</comment>
<comment type="similarity">
    <text evidence="2">Belongs to the autoinducer-2 exporter (AI-2E) (TC 2.A.86) family.</text>
</comment>
<evidence type="ECO:0000313" key="7">
    <source>
        <dbReference type="EMBL" id="KAB0579983.1"/>
    </source>
</evidence>
<dbReference type="Pfam" id="PF01594">
    <property type="entry name" value="AI-2E_transport"/>
    <property type="match status" value="1"/>
</dbReference>
<proteinExistence type="inferred from homology"/>
<dbReference type="GO" id="GO:0016020">
    <property type="term" value="C:membrane"/>
    <property type="evidence" value="ECO:0007669"/>
    <property type="project" value="UniProtKB-SubCell"/>
</dbReference>
<evidence type="ECO:0000256" key="3">
    <source>
        <dbReference type="ARBA" id="ARBA00022692"/>
    </source>
</evidence>
<dbReference type="PANTHER" id="PTHR21716:SF64">
    <property type="entry name" value="AI-2 TRANSPORT PROTEIN TQSA"/>
    <property type="match status" value="1"/>
</dbReference>
<keyword evidence="3 6" id="KW-0812">Transmembrane</keyword>
<evidence type="ECO:0000256" key="4">
    <source>
        <dbReference type="ARBA" id="ARBA00022989"/>
    </source>
</evidence>
<evidence type="ECO:0000256" key="2">
    <source>
        <dbReference type="ARBA" id="ARBA00009773"/>
    </source>
</evidence>
<feature type="transmembrane region" description="Helical" evidence="6">
    <location>
        <begin position="248"/>
        <end position="274"/>
    </location>
</feature>
<sequence>MSSAEHPRGEALALRILAAAAILGLIVLGRDVLVPIALAAMAAFVLAPVVRQIRRLGLGQTGASLLTLGLVALLAVGVAGVLALQLASLSNNLPRYQAHLQDKVQAVRQLSLGPLGALGDLGLRLTPTPAASRDTVPGPLEAMPVDAPTVQSPTALLTHLLASLWGPLGTIGVVALVLVFLLLEQDALRDRLLRLAGGQDLRAATVAFDDAAQRLSRYFASQFAVNAGVGLVTWALLAAIGLPQPAVWAVLAALLRFVPYVGYPAAALAAAAMAAAAEPGWGLAGGTLLILAVVELVAANAVEPNLYGHSTGLAPFSVVVSAIFWGAVWGPVGLLMSTPLTLCLVVAGRHVPALSFLDLLLGDTPALTLAQRFYQRSITGNLVEIVADAQAYLKKHPLARYFDQVALPAFELARADFEAGLISESQQAKARAAIQELFDTIAGDPTRPHRRGRRRPPSVLESGRIGLGLRQARLQASGWRPGPEHAPRGSVTLCLSSGSIRSELVAELLVRVLCHQGLDARHFTLDECVTPKDPEALDALGLVFLVELPEADSPQGHRVLQALGVIRQRGLARLVLLRPRIGNADTAPPPGAPWHFDASADSLEAAVAWVDPKAR</sequence>
<accession>A0A643FB33</accession>
<evidence type="ECO:0000313" key="8">
    <source>
        <dbReference type="Proteomes" id="UP000430120"/>
    </source>
</evidence>
<feature type="transmembrane region" description="Helical" evidence="6">
    <location>
        <begin position="34"/>
        <end position="53"/>
    </location>
</feature>
<dbReference type="EMBL" id="VZPB01000033">
    <property type="protein sequence ID" value="KAB0579983.1"/>
    <property type="molecule type" value="Genomic_DNA"/>
</dbReference>
<name>A0A643FB33_IDEDE</name>
<comment type="caution">
    <text evidence="7">The sequence shown here is derived from an EMBL/GenBank/DDBJ whole genome shotgun (WGS) entry which is preliminary data.</text>
</comment>
<evidence type="ECO:0000256" key="5">
    <source>
        <dbReference type="ARBA" id="ARBA00023136"/>
    </source>
</evidence>
<dbReference type="InterPro" id="IPR002549">
    <property type="entry name" value="AI-2E-like"/>
</dbReference>
<organism evidence="7 8">
    <name type="scientific">Ideonella dechloratans</name>
    <dbReference type="NCBI Taxonomy" id="36863"/>
    <lineage>
        <taxon>Bacteria</taxon>
        <taxon>Pseudomonadati</taxon>
        <taxon>Pseudomonadota</taxon>
        <taxon>Betaproteobacteria</taxon>
        <taxon>Burkholderiales</taxon>
        <taxon>Sphaerotilaceae</taxon>
        <taxon>Ideonella</taxon>
    </lineage>
</organism>
<feature type="transmembrane region" description="Helical" evidence="6">
    <location>
        <begin position="223"/>
        <end position="242"/>
    </location>
</feature>
<dbReference type="GO" id="GO:0055085">
    <property type="term" value="P:transmembrane transport"/>
    <property type="evidence" value="ECO:0007669"/>
    <property type="project" value="TreeGrafter"/>
</dbReference>
<dbReference type="OrthoDB" id="9816139at2"/>
<gene>
    <name evidence="7" type="ORF">F7Q92_13675</name>
</gene>
<keyword evidence="8" id="KW-1185">Reference proteome</keyword>
<keyword evidence="4 6" id="KW-1133">Transmembrane helix</keyword>
<dbReference type="PANTHER" id="PTHR21716">
    <property type="entry name" value="TRANSMEMBRANE PROTEIN"/>
    <property type="match status" value="1"/>
</dbReference>
<feature type="transmembrane region" description="Helical" evidence="6">
    <location>
        <begin position="65"/>
        <end position="87"/>
    </location>
</feature>
<evidence type="ECO:0000256" key="1">
    <source>
        <dbReference type="ARBA" id="ARBA00004141"/>
    </source>
</evidence>
<protein>
    <submittedName>
        <fullName evidence="7">AI-2E family transporter</fullName>
    </submittedName>
</protein>
<dbReference type="AlphaFoldDB" id="A0A643FB33"/>
<evidence type="ECO:0000256" key="6">
    <source>
        <dbReference type="SAM" id="Phobius"/>
    </source>
</evidence>